<organism evidence="3 4">
    <name type="scientific">Arachnia rubra</name>
    <dbReference type="NCBI Taxonomy" id="1547448"/>
    <lineage>
        <taxon>Bacteria</taxon>
        <taxon>Bacillati</taxon>
        <taxon>Actinomycetota</taxon>
        <taxon>Actinomycetes</taxon>
        <taxon>Propionibacteriales</taxon>
        <taxon>Propionibacteriaceae</taxon>
        <taxon>Arachnia</taxon>
    </lineage>
</organism>
<dbReference type="Proteomes" id="UP000678513">
    <property type="component" value="Chromosome"/>
</dbReference>
<dbReference type="InterPro" id="IPR011335">
    <property type="entry name" value="Restrct_endonuc-II-like"/>
</dbReference>
<protein>
    <submittedName>
        <fullName evidence="3">DUF559 domain-containing protein</fullName>
    </submittedName>
</protein>
<dbReference type="EMBL" id="CP072384">
    <property type="protein sequence ID" value="QUC08970.1"/>
    <property type="molecule type" value="Genomic_DNA"/>
</dbReference>
<evidence type="ECO:0000313" key="4">
    <source>
        <dbReference type="Proteomes" id="UP000678513"/>
    </source>
</evidence>
<accession>A0ABX7Y804</accession>
<dbReference type="Gene3D" id="3.40.960.10">
    <property type="entry name" value="VSR Endonuclease"/>
    <property type="match status" value="1"/>
</dbReference>
<evidence type="ECO:0000259" key="2">
    <source>
        <dbReference type="Pfam" id="PF04480"/>
    </source>
</evidence>
<sequence length="322" mass="36258">MRIYKSLAGAGVTSRKDLRQAGMTRRQIDAAVQAGDLVKIDRCRLAKRNADPDAIKAARAGASLTCVSALQKLGVAVPPGKALHMRQRRYCRRTRGLPSGTLLCRIPNNSAGRPIDPLETALECLIRNHDDEAVVMALDSILHQHLRTRAELASVMQSISSRAQRLLSEADSRCESPLESVLRLRLKRRGVHPRSQVKIPGIGRVDFLIGRRLIIEADGAAFHNDPDHFENDRKRDQMALSLGYVVIRVTWRQLQDDWASVLGLIRDLVRCRTHLRAPERISRGRSLRKSAAQMNPRTKDSPSSIRQWLRQAREYLWSRTGP</sequence>
<proteinExistence type="predicted"/>
<evidence type="ECO:0000256" key="1">
    <source>
        <dbReference type="SAM" id="MobiDB-lite"/>
    </source>
</evidence>
<evidence type="ECO:0000313" key="3">
    <source>
        <dbReference type="EMBL" id="QUC08970.1"/>
    </source>
</evidence>
<feature type="compositionally biased region" description="Polar residues" evidence="1">
    <location>
        <begin position="292"/>
        <end position="304"/>
    </location>
</feature>
<keyword evidence="4" id="KW-1185">Reference proteome</keyword>
<reference evidence="3 4" key="1">
    <citation type="submission" date="2021-03" db="EMBL/GenBank/DDBJ databases">
        <title>Human Oral Microbial Genomes.</title>
        <authorList>
            <person name="Johnston C.D."/>
            <person name="Chen T."/>
            <person name="Dewhirst F.E."/>
        </authorList>
    </citation>
    <scope>NUCLEOTIDE SEQUENCE [LARGE SCALE GENOMIC DNA]</scope>
    <source>
        <strain evidence="3 4">DSMZ 100122</strain>
    </source>
</reference>
<dbReference type="SUPFAM" id="SSF52980">
    <property type="entry name" value="Restriction endonuclease-like"/>
    <property type="match status" value="1"/>
</dbReference>
<feature type="region of interest" description="Disordered" evidence="1">
    <location>
        <begin position="282"/>
        <end position="304"/>
    </location>
</feature>
<dbReference type="InterPro" id="IPR007569">
    <property type="entry name" value="DUF559"/>
</dbReference>
<dbReference type="Pfam" id="PF04480">
    <property type="entry name" value="DUF559"/>
    <property type="match status" value="1"/>
</dbReference>
<feature type="domain" description="DUF559" evidence="2">
    <location>
        <begin position="173"/>
        <end position="267"/>
    </location>
</feature>
<gene>
    <name evidence="3" type="ORF">J5A65_04385</name>
</gene>
<name>A0ABX7Y804_9ACTN</name>